<dbReference type="SMART" id="SM00449">
    <property type="entry name" value="SPRY"/>
    <property type="match status" value="1"/>
</dbReference>
<dbReference type="PANTHER" id="PTHR24103">
    <property type="entry name" value="E3 UBIQUITIN-PROTEIN LIGASE TRIM"/>
    <property type="match status" value="1"/>
</dbReference>
<keyword evidence="3" id="KW-1185">Reference proteome</keyword>
<feature type="non-terminal residue" evidence="2">
    <location>
        <position position="1"/>
    </location>
</feature>
<organism evidence="2 3">
    <name type="scientific">Scyliorhinus torazame</name>
    <name type="common">Cloudy catshark</name>
    <name type="synonym">Catulus torazame</name>
    <dbReference type="NCBI Taxonomy" id="75743"/>
    <lineage>
        <taxon>Eukaryota</taxon>
        <taxon>Metazoa</taxon>
        <taxon>Chordata</taxon>
        <taxon>Craniata</taxon>
        <taxon>Vertebrata</taxon>
        <taxon>Chondrichthyes</taxon>
        <taxon>Elasmobranchii</taxon>
        <taxon>Galeomorphii</taxon>
        <taxon>Galeoidea</taxon>
        <taxon>Carcharhiniformes</taxon>
        <taxon>Scyliorhinidae</taxon>
        <taxon>Scyliorhinus</taxon>
    </lineage>
</organism>
<dbReference type="PROSITE" id="PS50188">
    <property type="entry name" value="B302_SPRY"/>
    <property type="match status" value="1"/>
</dbReference>
<feature type="domain" description="B30.2/SPRY" evidence="1">
    <location>
        <begin position="1"/>
        <end position="166"/>
    </location>
</feature>
<dbReference type="InterPro" id="IPR001870">
    <property type="entry name" value="B30.2/SPRY"/>
</dbReference>
<evidence type="ECO:0000313" key="2">
    <source>
        <dbReference type="EMBL" id="GCB84634.1"/>
    </source>
</evidence>
<dbReference type="InterPro" id="IPR003879">
    <property type="entry name" value="Butyrophylin_SPRY"/>
</dbReference>
<dbReference type="InterPro" id="IPR003877">
    <property type="entry name" value="SPRY_dom"/>
</dbReference>
<evidence type="ECO:0000313" key="3">
    <source>
        <dbReference type="Proteomes" id="UP000288216"/>
    </source>
</evidence>
<evidence type="ECO:0000259" key="1">
    <source>
        <dbReference type="PROSITE" id="PS50188"/>
    </source>
</evidence>
<accession>A0A401QGX4</accession>
<sequence length="171" mass="19141">ANPNLEISSEHTMARCAQGREIPTDMSRRFVSRLSVLGKEEFTGGRHFWMVEVDKQLRWDLGVARESVDREGKPALNPENGYWTIGHDGQKYWANDTSRLEISLKGKLQMIGIYVNYDAGQVVICDAATRAHLHSFTGCFEGTICPFFNLSESGKVSIFQSTSLPKQPNSA</sequence>
<dbReference type="OrthoDB" id="6105938at2759"/>
<dbReference type="InterPro" id="IPR050143">
    <property type="entry name" value="TRIM/RBCC"/>
</dbReference>
<dbReference type="Proteomes" id="UP000288216">
    <property type="component" value="Unassembled WGS sequence"/>
</dbReference>
<dbReference type="InterPro" id="IPR043136">
    <property type="entry name" value="B30.2/SPRY_sf"/>
</dbReference>
<reference evidence="2 3" key="1">
    <citation type="journal article" date="2018" name="Nat. Ecol. Evol.">
        <title>Shark genomes provide insights into elasmobranch evolution and the origin of vertebrates.</title>
        <authorList>
            <person name="Hara Y"/>
            <person name="Yamaguchi K"/>
            <person name="Onimaru K"/>
            <person name="Kadota M"/>
            <person name="Koyanagi M"/>
            <person name="Keeley SD"/>
            <person name="Tatsumi K"/>
            <person name="Tanaka K"/>
            <person name="Motone F"/>
            <person name="Kageyama Y"/>
            <person name="Nozu R"/>
            <person name="Adachi N"/>
            <person name="Nishimura O"/>
            <person name="Nakagawa R"/>
            <person name="Tanegashima C"/>
            <person name="Kiyatake I"/>
            <person name="Matsumoto R"/>
            <person name="Murakumo K"/>
            <person name="Nishida K"/>
            <person name="Terakita A"/>
            <person name="Kuratani S"/>
            <person name="Sato K"/>
            <person name="Hyodo S Kuraku.S."/>
        </authorList>
    </citation>
    <scope>NUCLEOTIDE SEQUENCE [LARGE SCALE GENOMIC DNA]</scope>
</reference>
<dbReference type="STRING" id="75743.A0A401QGX4"/>
<dbReference type="SUPFAM" id="SSF49899">
    <property type="entry name" value="Concanavalin A-like lectins/glucanases"/>
    <property type="match status" value="1"/>
</dbReference>
<dbReference type="InterPro" id="IPR013320">
    <property type="entry name" value="ConA-like_dom_sf"/>
</dbReference>
<dbReference type="Pfam" id="PF00622">
    <property type="entry name" value="SPRY"/>
    <property type="match status" value="1"/>
</dbReference>
<protein>
    <recommendedName>
        <fullName evidence="1">B30.2/SPRY domain-containing protein</fullName>
    </recommendedName>
</protein>
<gene>
    <name evidence="2" type="ORF">scyTo_0025303</name>
</gene>
<proteinExistence type="predicted"/>
<comment type="caution">
    <text evidence="2">The sequence shown here is derived from an EMBL/GenBank/DDBJ whole genome shotgun (WGS) entry which is preliminary data.</text>
</comment>
<dbReference type="Gene3D" id="2.60.120.920">
    <property type="match status" value="1"/>
</dbReference>
<dbReference type="EMBL" id="BFAA01082738">
    <property type="protein sequence ID" value="GCB84634.1"/>
    <property type="molecule type" value="Genomic_DNA"/>
</dbReference>
<dbReference type="AlphaFoldDB" id="A0A401QGX4"/>
<name>A0A401QGX4_SCYTO</name>
<dbReference type="PRINTS" id="PR01407">
    <property type="entry name" value="BUTYPHLNCDUF"/>
</dbReference>